<keyword evidence="1" id="KW-0812">Transmembrane</keyword>
<evidence type="ECO:0000256" key="1">
    <source>
        <dbReference type="SAM" id="Phobius"/>
    </source>
</evidence>
<accession>A0A919SZG3</accession>
<reference evidence="2" key="1">
    <citation type="submission" date="2021-03" db="EMBL/GenBank/DDBJ databases">
        <title>Whole genome shotgun sequence of Actinoplanes consettensis NBRC 14913.</title>
        <authorList>
            <person name="Komaki H."/>
            <person name="Tamura T."/>
        </authorList>
    </citation>
    <scope>NUCLEOTIDE SEQUENCE</scope>
    <source>
        <strain evidence="2">NBRC 14913</strain>
    </source>
</reference>
<sequence length="120" mass="12719">MPTDGSRGVAVLRIAAACAVTGLCCGVTMGGMPRWGAVAIVGGLLAWTALATPLNVAVGEYLAYYDPQSDPQRLEYHRDLAVHVYTAGHWFGQLVAAVTGAWLVSPAREPTAPRRPSRRS</sequence>
<keyword evidence="1" id="KW-0472">Membrane</keyword>
<evidence type="ECO:0000313" key="2">
    <source>
        <dbReference type="EMBL" id="GIM82166.1"/>
    </source>
</evidence>
<comment type="caution">
    <text evidence="2">The sequence shown here is derived from an EMBL/GenBank/DDBJ whole genome shotgun (WGS) entry which is preliminary data.</text>
</comment>
<evidence type="ECO:0000313" key="3">
    <source>
        <dbReference type="Proteomes" id="UP000680865"/>
    </source>
</evidence>
<name>A0A919SZG3_9ACTN</name>
<keyword evidence="1" id="KW-1133">Transmembrane helix</keyword>
<organism evidence="2 3">
    <name type="scientific">Winogradskya consettensis</name>
    <dbReference type="NCBI Taxonomy" id="113560"/>
    <lineage>
        <taxon>Bacteria</taxon>
        <taxon>Bacillati</taxon>
        <taxon>Actinomycetota</taxon>
        <taxon>Actinomycetes</taxon>
        <taxon>Micromonosporales</taxon>
        <taxon>Micromonosporaceae</taxon>
        <taxon>Winogradskya</taxon>
    </lineage>
</organism>
<dbReference type="EMBL" id="BOQP01000050">
    <property type="protein sequence ID" value="GIM82166.1"/>
    <property type="molecule type" value="Genomic_DNA"/>
</dbReference>
<dbReference type="Proteomes" id="UP000680865">
    <property type="component" value="Unassembled WGS sequence"/>
</dbReference>
<gene>
    <name evidence="2" type="ORF">Aco04nite_80220</name>
</gene>
<dbReference type="AlphaFoldDB" id="A0A919SZG3"/>
<proteinExistence type="predicted"/>
<protein>
    <submittedName>
        <fullName evidence="2">Uncharacterized protein</fullName>
    </submittedName>
</protein>
<feature type="transmembrane region" description="Helical" evidence="1">
    <location>
        <begin position="44"/>
        <end position="64"/>
    </location>
</feature>
<keyword evidence="3" id="KW-1185">Reference proteome</keyword>
<feature type="transmembrane region" description="Helical" evidence="1">
    <location>
        <begin position="12"/>
        <end position="32"/>
    </location>
</feature>